<dbReference type="InterPro" id="IPR000182">
    <property type="entry name" value="GNAT_dom"/>
</dbReference>
<evidence type="ECO:0000313" key="3">
    <source>
        <dbReference type="Proteomes" id="UP000607197"/>
    </source>
</evidence>
<protein>
    <submittedName>
        <fullName evidence="2">GNAT family N-acetyltransferase</fullName>
    </submittedName>
</protein>
<dbReference type="Proteomes" id="UP000607197">
    <property type="component" value="Unassembled WGS sequence"/>
</dbReference>
<evidence type="ECO:0000313" key="2">
    <source>
        <dbReference type="EMBL" id="GGL53445.1"/>
    </source>
</evidence>
<dbReference type="PANTHER" id="PTHR43617">
    <property type="entry name" value="L-AMINO ACID N-ACETYLTRANSFERASE"/>
    <property type="match status" value="1"/>
</dbReference>
<keyword evidence="2" id="KW-0808">Transferase</keyword>
<dbReference type="RefSeq" id="WP_188976358.1">
    <property type="nucleotide sequence ID" value="NZ_BMPG01000001.1"/>
</dbReference>
<dbReference type="SUPFAM" id="SSF55729">
    <property type="entry name" value="Acyl-CoA N-acyltransferases (Nat)"/>
    <property type="match status" value="1"/>
</dbReference>
<dbReference type="Gene3D" id="3.40.630.30">
    <property type="match status" value="1"/>
</dbReference>
<dbReference type="CDD" id="cd04301">
    <property type="entry name" value="NAT_SF"/>
    <property type="match status" value="1"/>
</dbReference>
<reference evidence="2" key="1">
    <citation type="journal article" date="2014" name="Int. J. Syst. Evol. Microbiol.">
        <title>Complete genome sequence of Corynebacterium casei LMG S-19264T (=DSM 44701T), isolated from a smear-ripened cheese.</title>
        <authorList>
            <consortium name="US DOE Joint Genome Institute (JGI-PGF)"/>
            <person name="Walter F."/>
            <person name="Albersmeier A."/>
            <person name="Kalinowski J."/>
            <person name="Ruckert C."/>
        </authorList>
    </citation>
    <scope>NUCLEOTIDE SEQUENCE</scope>
    <source>
        <strain evidence="2">JCM 19596</strain>
    </source>
</reference>
<proteinExistence type="predicted"/>
<keyword evidence="3" id="KW-1185">Reference proteome</keyword>
<dbReference type="GO" id="GO:0016747">
    <property type="term" value="F:acyltransferase activity, transferring groups other than amino-acyl groups"/>
    <property type="evidence" value="ECO:0007669"/>
    <property type="project" value="InterPro"/>
</dbReference>
<name>A0A830F9K0_9EURY</name>
<accession>A0A830F9K0</accession>
<sequence length="164" mass="17893">MTDEAGRDLRVRSFRGLCRVDEAELAAMYAAFDPTMRAQGLPPMDRERIHAWLDQIAPGLHAVIEHDGGVVGHAVLVPTESAAAELAIFVHQDYQGAGVGTHLLRTLLDAGAADGIPAVVLHVERTNPRAIALYKSCGFSVADDRMERMELRMRRSLVPGEPDE</sequence>
<dbReference type="AlphaFoldDB" id="A0A830F9K0"/>
<reference evidence="2" key="2">
    <citation type="submission" date="2020-09" db="EMBL/GenBank/DDBJ databases">
        <authorList>
            <person name="Sun Q."/>
            <person name="Ohkuma M."/>
        </authorList>
    </citation>
    <scope>NUCLEOTIDE SEQUENCE</scope>
    <source>
        <strain evidence="2">JCM 19596</strain>
    </source>
</reference>
<dbReference type="OrthoDB" id="339006at2157"/>
<evidence type="ECO:0000259" key="1">
    <source>
        <dbReference type="PROSITE" id="PS51186"/>
    </source>
</evidence>
<gene>
    <name evidence="2" type="ORF">GCM10009039_09540</name>
</gene>
<dbReference type="InterPro" id="IPR050276">
    <property type="entry name" value="MshD_Acetyltransferase"/>
</dbReference>
<dbReference type="Pfam" id="PF00583">
    <property type="entry name" value="Acetyltransf_1"/>
    <property type="match status" value="1"/>
</dbReference>
<dbReference type="EMBL" id="BMPG01000001">
    <property type="protein sequence ID" value="GGL53445.1"/>
    <property type="molecule type" value="Genomic_DNA"/>
</dbReference>
<comment type="caution">
    <text evidence="2">The sequence shown here is derived from an EMBL/GenBank/DDBJ whole genome shotgun (WGS) entry which is preliminary data.</text>
</comment>
<dbReference type="InterPro" id="IPR016181">
    <property type="entry name" value="Acyl_CoA_acyltransferase"/>
</dbReference>
<dbReference type="PROSITE" id="PS51186">
    <property type="entry name" value="GNAT"/>
    <property type="match status" value="1"/>
</dbReference>
<feature type="domain" description="N-acetyltransferase" evidence="1">
    <location>
        <begin position="15"/>
        <end position="158"/>
    </location>
</feature>
<organism evidence="2 3">
    <name type="scientific">Halocalculus aciditolerans</name>
    <dbReference type="NCBI Taxonomy" id="1383812"/>
    <lineage>
        <taxon>Archaea</taxon>
        <taxon>Methanobacteriati</taxon>
        <taxon>Methanobacteriota</taxon>
        <taxon>Stenosarchaea group</taxon>
        <taxon>Halobacteria</taxon>
        <taxon>Halobacteriales</taxon>
        <taxon>Halobacteriaceae</taxon>
        <taxon>Halocalculus</taxon>
    </lineage>
</organism>